<comment type="caution">
    <text evidence="2">The sequence shown here is derived from an EMBL/GenBank/DDBJ whole genome shotgun (WGS) entry which is preliminary data.</text>
</comment>
<evidence type="ECO:0000256" key="1">
    <source>
        <dbReference type="SAM" id="MobiDB-lite"/>
    </source>
</evidence>
<feature type="compositionally biased region" description="Basic and acidic residues" evidence="1">
    <location>
        <begin position="27"/>
        <end position="46"/>
    </location>
</feature>
<sequence>MKADEDLKILTRIRSKERMKATRKRRKEEQVKQSDSDSENESKIEESPPPSHQASKSPAEACRKTGGTVCAAVLEKYFRAGLYVLVQLHSKSGKKNYLISLC</sequence>
<dbReference type="Proteomes" id="UP000887116">
    <property type="component" value="Unassembled WGS sequence"/>
</dbReference>
<gene>
    <name evidence="2" type="ORF">TNCT_559851</name>
</gene>
<name>A0A8X6I0B0_TRICU</name>
<accession>A0A8X6I0B0</accession>
<dbReference type="AlphaFoldDB" id="A0A8X6I0B0"/>
<dbReference type="EMBL" id="BMAO01029605">
    <property type="protein sequence ID" value="GFR32968.1"/>
    <property type="molecule type" value="Genomic_DNA"/>
</dbReference>
<keyword evidence="3" id="KW-1185">Reference proteome</keyword>
<organism evidence="2 3">
    <name type="scientific">Trichonephila clavata</name>
    <name type="common">Joro spider</name>
    <name type="synonym">Nephila clavata</name>
    <dbReference type="NCBI Taxonomy" id="2740835"/>
    <lineage>
        <taxon>Eukaryota</taxon>
        <taxon>Metazoa</taxon>
        <taxon>Ecdysozoa</taxon>
        <taxon>Arthropoda</taxon>
        <taxon>Chelicerata</taxon>
        <taxon>Arachnida</taxon>
        <taxon>Araneae</taxon>
        <taxon>Araneomorphae</taxon>
        <taxon>Entelegynae</taxon>
        <taxon>Araneoidea</taxon>
        <taxon>Nephilidae</taxon>
        <taxon>Trichonephila</taxon>
    </lineage>
</organism>
<reference evidence="2" key="1">
    <citation type="submission" date="2020-07" db="EMBL/GenBank/DDBJ databases">
        <title>Multicomponent nature underlies the extraordinary mechanical properties of spider dragline silk.</title>
        <authorList>
            <person name="Kono N."/>
            <person name="Nakamura H."/>
            <person name="Mori M."/>
            <person name="Yoshida Y."/>
            <person name="Ohtoshi R."/>
            <person name="Malay A.D."/>
            <person name="Moran D.A.P."/>
            <person name="Tomita M."/>
            <person name="Numata K."/>
            <person name="Arakawa K."/>
        </authorList>
    </citation>
    <scope>NUCLEOTIDE SEQUENCE</scope>
</reference>
<evidence type="ECO:0000313" key="2">
    <source>
        <dbReference type="EMBL" id="GFR32968.1"/>
    </source>
</evidence>
<protein>
    <submittedName>
        <fullName evidence="2">Uncharacterized protein</fullName>
    </submittedName>
</protein>
<evidence type="ECO:0000313" key="3">
    <source>
        <dbReference type="Proteomes" id="UP000887116"/>
    </source>
</evidence>
<feature type="region of interest" description="Disordered" evidence="1">
    <location>
        <begin position="16"/>
        <end position="61"/>
    </location>
</feature>
<dbReference type="OrthoDB" id="7467267at2759"/>
<proteinExistence type="predicted"/>